<dbReference type="GO" id="GO:0006355">
    <property type="term" value="P:regulation of DNA-templated transcription"/>
    <property type="evidence" value="ECO:0007669"/>
    <property type="project" value="InterPro"/>
</dbReference>
<dbReference type="InterPro" id="IPR000595">
    <property type="entry name" value="cNMP-bd_dom"/>
</dbReference>
<dbReference type="SUPFAM" id="SSF46785">
    <property type="entry name" value="Winged helix' DNA-binding domain"/>
    <property type="match status" value="1"/>
</dbReference>
<dbReference type="CDD" id="cd00038">
    <property type="entry name" value="CAP_ED"/>
    <property type="match status" value="1"/>
</dbReference>
<proteinExistence type="predicted"/>
<protein>
    <submittedName>
        <fullName evidence="5">Crp/Fnr family transcriptional regulator</fullName>
    </submittedName>
</protein>
<dbReference type="Gene3D" id="1.10.10.10">
    <property type="entry name" value="Winged helix-like DNA-binding domain superfamily/Winged helix DNA-binding domain"/>
    <property type="match status" value="1"/>
</dbReference>
<reference evidence="5 6" key="2">
    <citation type="journal article" date="2022" name="Mar. Drugs">
        <title>Bioassay-Guided Fractionation Leads to the Detection of Cholic Acid Generated by the Rare Thalassomonas sp.</title>
        <authorList>
            <person name="Pheiffer F."/>
            <person name="Schneider Y.K."/>
            <person name="Hansen E.H."/>
            <person name="Andersen J.H."/>
            <person name="Isaksson J."/>
            <person name="Busche T."/>
            <person name="R C."/>
            <person name="Kalinowski J."/>
            <person name="Zyl L.V."/>
            <person name="Trindade M."/>
        </authorList>
    </citation>
    <scope>NUCLEOTIDE SEQUENCE [LARGE SCALE GENOMIC DNA]</scope>
    <source>
        <strain evidence="5 6">XOM25</strain>
    </source>
</reference>
<evidence type="ECO:0000256" key="3">
    <source>
        <dbReference type="ARBA" id="ARBA00023163"/>
    </source>
</evidence>
<evidence type="ECO:0000259" key="4">
    <source>
        <dbReference type="PROSITE" id="PS50042"/>
    </source>
</evidence>
<dbReference type="Pfam" id="PF00027">
    <property type="entry name" value="cNMP_binding"/>
    <property type="match status" value="1"/>
</dbReference>
<dbReference type="Gene3D" id="2.60.120.10">
    <property type="entry name" value="Jelly Rolls"/>
    <property type="match status" value="1"/>
</dbReference>
<dbReference type="InterPro" id="IPR036390">
    <property type="entry name" value="WH_DNA-bd_sf"/>
</dbReference>
<sequence>MRKNKTFSYNWLTGLAPNIQELITNSLNSKHFNDGQFIHHTGDAADGVYLITAGGVRINKLHKDGKELRIIDLDANEWFGFIGCFGSGSRPNDAVAIGSTHIRHLPQKRLDDIIAKHPAVTVNIAHFLARYVEYYGAVYEGAVFMPLKERLQMTLAKLSKWQGNSHIEISQHDLAAMLGVTKEAIGVNLNALKSAGLVNLGYRKIEYLGG</sequence>
<keyword evidence="2" id="KW-0238">DNA-binding</keyword>
<dbReference type="GO" id="GO:0003677">
    <property type="term" value="F:DNA binding"/>
    <property type="evidence" value="ECO:0007669"/>
    <property type="project" value="UniProtKB-KW"/>
</dbReference>
<accession>A0AAE9Z6D8</accession>
<evidence type="ECO:0000313" key="6">
    <source>
        <dbReference type="Proteomes" id="UP000032352"/>
    </source>
</evidence>
<dbReference type="EMBL" id="CP059733">
    <property type="protein sequence ID" value="WDE06875.1"/>
    <property type="molecule type" value="Genomic_DNA"/>
</dbReference>
<dbReference type="Proteomes" id="UP000032352">
    <property type="component" value="Chromosome"/>
</dbReference>
<dbReference type="RefSeq" id="WP_044839316.1">
    <property type="nucleotide sequence ID" value="NZ_CP059733.1"/>
</dbReference>
<keyword evidence="3" id="KW-0804">Transcription</keyword>
<reference evidence="5 6" key="1">
    <citation type="journal article" date="2015" name="Genome Announc.">
        <title>Draft Genome Sequences of Marine Isolates of Thalassomonas viridans and Thalassomonas actiniarum.</title>
        <authorList>
            <person name="Olonade I."/>
            <person name="van Zyl L.J."/>
            <person name="Trindade M."/>
        </authorList>
    </citation>
    <scope>NUCLEOTIDE SEQUENCE [LARGE SCALE GENOMIC DNA]</scope>
    <source>
        <strain evidence="5 6">XOM25</strain>
    </source>
</reference>
<keyword evidence="6" id="KW-1185">Reference proteome</keyword>
<dbReference type="KEGG" id="tvd:SG34_008235"/>
<evidence type="ECO:0000256" key="2">
    <source>
        <dbReference type="ARBA" id="ARBA00023125"/>
    </source>
</evidence>
<dbReference type="SMART" id="SM00100">
    <property type="entry name" value="cNMP"/>
    <property type="match status" value="1"/>
</dbReference>
<dbReference type="SMART" id="SM00419">
    <property type="entry name" value="HTH_CRP"/>
    <property type="match status" value="1"/>
</dbReference>
<dbReference type="InterPro" id="IPR014710">
    <property type="entry name" value="RmlC-like_jellyroll"/>
</dbReference>
<dbReference type="InterPro" id="IPR012318">
    <property type="entry name" value="HTH_CRP"/>
</dbReference>
<dbReference type="InterPro" id="IPR036388">
    <property type="entry name" value="WH-like_DNA-bd_sf"/>
</dbReference>
<dbReference type="AlphaFoldDB" id="A0AAE9Z6D8"/>
<organism evidence="5 6">
    <name type="scientific">Thalassomonas viridans</name>
    <dbReference type="NCBI Taxonomy" id="137584"/>
    <lineage>
        <taxon>Bacteria</taxon>
        <taxon>Pseudomonadati</taxon>
        <taxon>Pseudomonadota</taxon>
        <taxon>Gammaproteobacteria</taxon>
        <taxon>Alteromonadales</taxon>
        <taxon>Colwelliaceae</taxon>
        <taxon>Thalassomonas</taxon>
    </lineage>
</organism>
<evidence type="ECO:0000256" key="1">
    <source>
        <dbReference type="ARBA" id="ARBA00023015"/>
    </source>
</evidence>
<dbReference type="Pfam" id="PF13545">
    <property type="entry name" value="HTH_Crp_2"/>
    <property type="match status" value="1"/>
</dbReference>
<gene>
    <name evidence="5" type="ORF">SG34_008235</name>
</gene>
<dbReference type="PROSITE" id="PS50042">
    <property type="entry name" value="CNMP_BINDING_3"/>
    <property type="match status" value="1"/>
</dbReference>
<dbReference type="SUPFAM" id="SSF51206">
    <property type="entry name" value="cAMP-binding domain-like"/>
    <property type="match status" value="1"/>
</dbReference>
<dbReference type="InterPro" id="IPR018490">
    <property type="entry name" value="cNMP-bd_dom_sf"/>
</dbReference>
<keyword evidence="1" id="KW-0805">Transcription regulation</keyword>
<name>A0AAE9Z6D8_9GAMM</name>
<evidence type="ECO:0000313" key="5">
    <source>
        <dbReference type="EMBL" id="WDE06875.1"/>
    </source>
</evidence>
<feature type="domain" description="Cyclic nucleotide-binding" evidence="4">
    <location>
        <begin position="11"/>
        <end position="114"/>
    </location>
</feature>